<evidence type="ECO:0000256" key="5">
    <source>
        <dbReference type="RuleBase" id="RU362028"/>
    </source>
</evidence>
<accession>A0ABM7QJB0</accession>
<dbReference type="RefSeq" id="WP_213380149.1">
    <property type="nucleotide sequence ID" value="NZ_AP024563.1"/>
</dbReference>
<comment type="function">
    <text evidence="5">Responsible for synthesis of pseudouridine from uracil.</text>
</comment>
<dbReference type="Pfam" id="PF01479">
    <property type="entry name" value="S4"/>
    <property type="match status" value="1"/>
</dbReference>
<evidence type="ECO:0000256" key="4">
    <source>
        <dbReference type="PROSITE-ProRule" id="PRU00182"/>
    </source>
</evidence>
<dbReference type="InterPro" id="IPR036986">
    <property type="entry name" value="S4_RNA-bd_sf"/>
</dbReference>
<dbReference type="PROSITE" id="PS01129">
    <property type="entry name" value="PSI_RLU"/>
    <property type="match status" value="1"/>
</dbReference>
<comment type="catalytic activity">
    <reaction evidence="3">
        <text>uridine(1911/1915/1917) in 23S rRNA = pseudouridine(1911/1915/1917) in 23S rRNA</text>
        <dbReference type="Rhea" id="RHEA:42524"/>
        <dbReference type="Rhea" id="RHEA-COMP:10097"/>
        <dbReference type="Rhea" id="RHEA-COMP:10098"/>
        <dbReference type="ChEBI" id="CHEBI:65314"/>
        <dbReference type="ChEBI" id="CHEBI:65315"/>
        <dbReference type="EC" id="5.4.99.23"/>
    </reaction>
</comment>
<dbReference type="SUPFAM" id="SSF55174">
    <property type="entry name" value="Alpha-L RNA-binding motif"/>
    <property type="match status" value="1"/>
</dbReference>
<dbReference type="CDD" id="cd02869">
    <property type="entry name" value="PseudoU_synth_RluA_like"/>
    <property type="match status" value="1"/>
</dbReference>
<dbReference type="EMBL" id="AP024563">
    <property type="protein sequence ID" value="BCU05833.1"/>
    <property type="molecule type" value="Genomic_DNA"/>
</dbReference>
<comment type="catalytic activity">
    <reaction evidence="5">
        <text>a uridine in RNA = a pseudouridine in RNA</text>
        <dbReference type="Rhea" id="RHEA:48348"/>
        <dbReference type="Rhea" id="RHEA-COMP:12068"/>
        <dbReference type="Rhea" id="RHEA-COMP:12069"/>
        <dbReference type="ChEBI" id="CHEBI:65314"/>
        <dbReference type="ChEBI" id="CHEBI:65315"/>
    </reaction>
</comment>
<evidence type="ECO:0000256" key="2">
    <source>
        <dbReference type="ARBA" id="ARBA00023235"/>
    </source>
</evidence>
<dbReference type="InterPro" id="IPR020103">
    <property type="entry name" value="PsdUridine_synth_cat_dom_sf"/>
</dbReference>
<evidence type="ECO:0000256" key="3">
    <source>
        <dbReference type="ARBA" id="ARBA00036882"/>
    </source>
</evidence>
<name>A0ABM7QJB0_9GAMM</name>
<dbReference type="PANTHER" id="PTHR21600:SF44">
    <property type="entry name" value="RIBOSOMAL LARGE SUBUNIT PSEUDOURIDINE SYNTHASE D"/>
    <property type="match status" value="1"/>
</dbReference>
<organism evidence="7 8">
    <name type="scientific">Allochromatium tepidum</name>
    <dbReference type="NCBI Taxonomy" id="553982"/>
    <lineage>
        <taxon>Bacteria</taxon>
        <taxon>Pseudomonadati</taxon>
        <taxon>Pseudomonadota</taxon>
        <taxon>Gammaproteobacteria</taxon>
        <taxon>Chromatiales</taxon>
        <taxon>Chromatiaceae</taxon>
        <taxon>Allochromatium</taxon>
    </lineage>
</organism>
<reference evidence="7 8" key="1">
    <citation type="submission" date="2021-04" db="EMBL/GenBank/DDBJ databases">
        <title>Complete genome sequencing of Allochromatium tepidum strain NZ.</title>
        <authorList>
            <person name="Tsukatani Y."/>
            <person name="Mori H."/>
        </authorList>
    </citation>
    <scope>NUCLEOTIDE SEQUENCE [LARGE SCALE GENOMIC DNA]</scope>
    <source>
        <strain evidence="7 8">NZ</strain>
    </source>
</reference>
<keyword evidence="8" id="KW-1185">Reference proteome</keyword>
<evidence type="ECO:0000313" key="8">
    <source>
        <dbReference type="Proteomes" id="UP000680679"/>
    </source>
</evidence>
<evidence type="ECO:0000259" key="6">
    <source>
        <dbReference type="SMART" id="SM00363"/>
    </source>
</evidence>
<keyword evidence="2 5" id="KW-0413">Isomerase</keyword>
<dbReference type="Proteomes" id="UP000680679">
    <property type="component" value="Chromosome"/>
</dbReference>
<protein>
    <recommendedName>
        <fullName evidence="5">Pseudouridine synthase</fullName>
        <ecNumber evidence="5">5.4.99.-</ecNumber>
    </recommendedName>
</protein>
<dbReference type="InterPro" id="IPR050188">
    <property type="entry name" value="RluA_PseudoU_synthase"/>
</dbReference>
<dbReference type="NCBIfam" id="TIGR00005">
    <property type="entry name" value="rluA_subfam"/>
    <property type="match status" value="1"/>
</dbReference>
<dbReference type="SUPFAM" id="SSF55120">
    <property type="entry name" value="Pseudouridine synthase"/>
    <property type="match status" value="1"/>
</dbReference>
<comment type="similarity">
    <text evidence="1 5">Belongs to the pseudouridine synthase RluA family.</text>
</comment>
<dbReference type="EC" id="5.4.99.-" evidence="5"/>
<evidence type="ECO:0000256" key="1">
    <source>
        <dbReference type="ARBA" id="ARBA00010876"/>
    </source>
</evidence>
<dbReference type="NCBIfam" id="NF008385">
    <property type="entry name" value="PRK11180.1"/>
    <property type="match status" value="1"/>
</dbReference>
<dbReference type="PROSITE" id="PS50889">
    <property type="entry name" value="S4"/>
    <property type="match status" value="1"/>
</dbReference>
<dbReference type="InterPro" id="IPR006225">
    <property type="entry name" value="PsdUridine_synth_RluC/D"/>
</dbReference>
<keyword evidence="4" id="KW-0694">RNA-binding</keyword>
<dbReference type="PANTHER" id="PTHR21600">
    <property type="entry name" value="MITOCHONDRIAL RNA PSEUDOURIDINE SYNTHASE"/>
    <property type="match status" value="1"/>
</dbReference>
<proteinExistence type="inferred from homology"/>
<dbReference type="InterPro" id="IPR006224">
    <property type="entry name" value="PsdUridine_synth_RluA-like_CS"/>
</dbReference>
<evidence type="ECO:0000313" key="7">
    <source>
        <dbReference type="EMBL" id="BCU05833.1"/>
    </source>
</evidence>
<sequence>MKPFSTETIRRSLRVESDLAGGRLDRVLAQLLPEFSRGRLQQWIEAGQVLVDDRPCRGRDKVWGGESIRIEAELAVIDEHRPQAIALDPVYEDDHLLVIDKPAGLVVHPAAGNPDGTLQNALLHHAPELATLPRAGIVHRLDKDTTGLMVVARTLQAHCALVEQLQRRVVHREYRALVLGTLIAGGRVEAPIGRHPTQRVKMAVVGNGREAITHYRVLESYPGHTLLAVELETGRTHQIRVHMAHIHHPLVGDTTYGARPRPPRGCRPELAAALQSFPRQALHAIRLGLIHPATGAEMQWEVPMAPDLDALLELFRREVADGADRA</sequence>
<dbReference type="Pfam" id="PF00849">
    <property type="entry name" value="PseudoU_synth_2"/>
    <property type="match status" value="1"/>
</dbReference>
<dbReference type="InterPro" id="IPR002942">
    <property type="entry name" value="S4_RNA-bd"/>
</dbReference>
<dbReference type="Gene3D" id="3.30.2350.10">
    <property type="entry name" value="Pseudouridine synthase"/>
    <property type="match status" value="1"/>
</dbReference>
<gene>
    <name evidence="7" type="primary">rluD</name>
    <name evidence="7" type="ORF">Atep_05100</name>
</gene>
<dbReference type="CDD" id="cd00165">
    <property type="entry name" value="S4"/>
    <property type="match status" value="1"/>
</dbReference>
<dbReference type="SMART" id="SM00363">
    <property type="entry name" value="S4"/>
    <property type="match status" value="1"/>
</dbReference>
<dbReference type="InterPro" id="IPR006145">
    <property type="entry name" value="PsdUridine_synth_RsuA/RluA"/>
</dbReference>
<dbReference type="Gene3D" id="3.10.290.10">
    <property type="entry name" value="RNA-binding S4 domain"/>
    <property type="match status" value="1"/>
</dbReference>
<feature type="domain" description="RNA-binding S4" evidence="6">
    <location>
        <begin position="22"/>
        <end position="82"/>
    </location>
</feature>